<dbReference type="SUPFAM" id="SSF56112">
    <property type="entry name" value="Protein kinase-like (PK-like)"/>
    <property type="match status" value="1"/>
</dbReference>
<evidence type="ECO:0000259" key="4">
    <source>
        <dbReference type="SMART" id="SM00219"/>
    </source>
</evidence>
<feature type="transmembrane region" description="Helical" evidence="3">
    <location>
        <begin position="64"/>
        <end position="82"/>
    </location>
</feature>
<protein>
    <recommendedName>
        <fullName evidence="4">Tyrosine-protein kinase catalytic domain-containing protein</fullName>
    </recommendedName>
</protein>
<reference evidence="5 6" key="1">
    <citation type="journal article" date="2018" name="Genome Biol. Evol.">
        <title>Multiple Roots of Fruiting Body Formation in Amoebozoa.</title>
        <authorList>
            <person name="Hillmann F."/>
            <person name="Forbes G."/>
            <person name="Novohradska S."/>
            <person name="Ferling I."/>
            <person name="Riege K."/>
            <person name="Groth M."/>
            <person name="Westermann M."/>
            <person name="Marz M."/>
            <person name="Spaller T."/>
            <person name="Winckler T."/>
            <person name="Schaap P."/>
            <person name="Glockner G."/>
        </authorList>
    </citation>
    <scope>NUCLEOTIDE SEQUENCE [LARGE SCALE GENOMIC DNA]</scope>
    <source>
        <strain evidence="5 6">Jena</strain>
    </source>
</reference>
<dbReference type="PROSITE" id="PS00109">
    <property type="entry name" value="PROTEIN_KINASE_TYR"/>
    <property type="match status" value="1"/>
</dbReference>
<gene>
    <name evidence="5" type="ORF">PROFUN_05417</name>
</gene>
<dbReference type="SMART" id="SM00219">
    <property type="entry name" value="TyrKc"/>
    <property type="match status" value="1"/>
</dbReference>
<dbReference type="EMBL" id="MDYQ01000033">
    <property type="protein sequence ID" value="PRP86276.1"/>
    <property type="molecule type" value="Genomic_DNA"/>
</dbReference>
<sequence length="393" mass="44461">MDRQSLLGGEDLRLTLSEKKDILRNMSRQWTMRKYKLHVCGFLALCISVGLIVTTVMTGLGSPMLFLPLFIGIIGICVHFRIPWMDIASKRQEEATRLFEENYVGSWKFEPQTWRCFIKYHFQWKGKLVQIAIIMIALVPTTGLILFMSLKKVVNLDTVISITTIGPLFCDDPLLCVGSRSYLHHGDDVFSAVRHGKSGLDDLQSDFSVSGRKKIRHYQGDCSSSRDKVEGLSSSQNQRGFFLYRGDGREPERGVMRWRHVDRIRIDYNLRQKLVHADDFVTSHRYDILQGLCLTCYLESAEMIHTDVAARNVLVKGNTAKLSGFEGSEADSSAPEVMVKGEYSYASDIWSFGEVASDGEEPYGAMTDQRIREYVTGGGRLDNKAGKQKRKTG</sequence>
<dbReference type="InterPro" id="IPR020635">
    <property type="entry name" value="Tyr_kinase_cat_dom"/>
</dbReference>
<evidence type="ECO:0000256" key="1">
    <source>
        <dbReference type="ARBA" id="ARBA00022741"/>
    </source>
</evidence>
<feature type="transmembrane region" description="Helical" evidence="3">
    <location>
        <begin position="35"/>
        <end position="58"/>
    </location>
</feature>
<proteinExistence type="predicted"/>
<evidence type="ECO:0000256" key="2">
    <source>
        <dbReference type="ARBA" id="ARBA00022840"/>
    </source>
</evidence>
<feature type="transmembrane region" description="Helical" evidence="3">
    <location>
        <begin position="128"/>
        <end position="150"/>
    </location>
</feature>
<dbReference type="InterPro" id="IPR001245">
    <property type="entry name" value="Ser-Thr/Tyr_kinase_cat_dom"/>
</dbReference>
<keyword evidence="3" id="KW-1133">Transmembrane helix</keyword>
<organism evidence="5 6">
    <name type="scientific">Planoprotostelium fungivorum</name>
    <dbReference type="NCBI Taxonomy" id="1890364"/>
    <lineage>
        <taxon>Eukaryota</taxon>
        <taxon>Amoebozoa</taxon>
        <taxon>Evosea</taxon>
        <taxon>Variosea</taxon>
        <taxon>Cavosteliida</taxon>
        <taxon>Cavosteliaceae</taxon>
        <taxon>Planoprotostelium</taxon>
    </lineage>
</organism>
<dbReference type="InParanoid" id="A0A2P6NQN0"/>
<keyword evidence="2" id="KW-0067">ATP-binding</keyword>
<evidence type="ECO:0000313" key="6">
    <source>
        <dbReference type="Proteomes" id="UP000241769"/>
    </source>
</evidence>
<evidence type="ECO:0000313" key="5">
    <source>
        <dbReference type="EMBL" id="PRP86276.1"/>
    </source>
</evidence>
<dbReference type="InterPro" id="IPR008266">
    <property type="entry name" value="Tyr_kinase_AS"/>
</dbReference>
<dbReference type="STRING" id="1890364.A0A2P6NQN0"/>
<keyword evidence="1" id="KW-0547">Nucleotide-binding</keyword>
<accession>A0A2P6NQN0</accession>
<dbReference type="Proteomes" id="UP000241769">
    <property type="component" value="Unassembled WGS sequence"/>
</dbReference>
<dbReference type="AlphaFoldDB" id="A0A2P6NQN0"/>
<dbReference type="PANTHER" id="PTHR24418">
    <property type="entry name" value="TYROSINE-PROTEIN KINASE"/>
    <property type="match status" value="1"/>
</dbReference>
<dbReference type="OrthoDB" id="346907at2759"/>
<evidence type="ECO:0000256" key="3">
    <source>
        <dbReference type="SAM" id="Phobius"/>
    </source>
</evidence>
<keyword evidence="3" id="KW-0472">Membrane</keyword>
<dbReference type="Gene3D" id="1.10.510.10">
    <property type="entry name" value="Transferase(Phosphotransferase) domain 1"/>
    <property type="match status" value="1"/>
</dbReference>
<comment type="caution">
    <text evidence="5">The sequence shown here is derived from an EMBL/GenBank/DDBJ whole genome shotgun (WGS) entry which is preliminary data.</text>
</comment>
<name>A0A2P6NQN0_9EUKA</name>
<dbReference type="GO" id="GO:0004713">
    <property type="term" value="F:protein tyrosine kinase activity"/>
    <property type="evidence" value="ECO:0007669"/>
    <property type="project" value="InterPro"/>
</dbReference>
<dbReference type="InterPro" id="IPR050198">
    <property type="entry name" value="Non-receptor_tyrosine_kinases"/>
</dbReference>
<dbReference type="InterPro" id="IPR011009">
    <property type="entry name" value="Kinase-like_dom_sf"/>
</dbReference>
<feature type="domain" description="Tyrosine-protein kinase catalytic" evidence="4">
    <location>
        <begin position="120"/>
        <end position="393"/>
    </location>
</feature>
<dbReference type="GO" id="GO:0005524">
    <property type="term" value="F:ATP binding"/>
    <property type="evidence" value="ECO:0007669"/>
    <property type="project" value="UniProtKB-KW"/>
</dbReference>
<keyword evidence="3" id="KW-0812">Transmembrane</keyword>
<dbReference type="Pfam" id="PF07714">
    <property type="entry name" value="PK_Tyr_Ser-Thr"/>
    <property type="match status" value="1"/>
</dbReference>
<keyword evidence="6" id="KW-1185">Reference proteome</keyword>